<protein>
    <recommendedName>
        <fullName evidence="11">GB1/RHD3-type G domain-containing protein</fullName>
    </recommendedName>
</protein>
<evidence type="ECO:0000256" key="2">
    <source>
        <dbReference type="ARBA" id="ARBA00022741"/>
    </source>
</evidence>
<dbReference type="PANTHER" id="PTHR45923:SF2">
    <property type="entry name" value="PROTEIN SEY1"/>
    <property type="match status" value="1"/>
</dbReference>
<dbReference type="CDD" id="cd01851">
    <property type="entry name" value="GBP"/>
    <property type="match status" value="1"/>
</dbReference>
<keyword evidence="5 8" id="KW-1133">Transmembrane helix</keyword>
<feature type="domain" description="GB1/RHD3-type G" evidence="11">
    <location>
        <begin position="37"/>
        <end position="271"/>
    </location>
</feature>
<dbReference type="PANTHER" id="PTHR45923">
    <property type="entry name" value="PROTEIN SEY1"/>
    <property type="match status" value="1"/>
</dbReference>
<evidence type="ECO:0000256" key="8">
    <source>
        <dbReference type="HAMAP-Rule" id="MF_03109"/>
    </source>
</evidence>
<feature type="topological domain" description="Cytoplasmic" evidence="8">
    <location>
        <begin position="721"/>
        <end position="776"/>
    </location>
</feature>
<gene>
    <name evidence="8" type="primary">SEY1</name>
    <name evidence="12" type="ORF">WICPIJ_001065</name>
</gene>
<feature type="binding site" evidence="8">
    <location>
        <begin position="47"/>
        <end position="54"/>
    </location>
    <ligand>
        <name>GTP</name>
        <dbReference type="ChEBI" id="CHEBI:37565"/>
    </ligand>
</feature>
<sequence>MSEVLENVSVQVIDEEKQFQKPQIDQYLKDTVHDDLGLDYHVISVFGSQSTGKSTLLNNLFHTKFDVMNETQRQQTTKGIWLGYSPKIQSNQETIKENIFVMDVEGSDGRERGEDQDFERKAALFALSTSQVLIVNIWEHQVGLYQGANMGLLKTVFEVNLSLFGNSKHKVLLLFVIRDHIGVTPLANLSLTLTQDLTTMWESIAKPKTVAGDVALSDYFDLQFVTLSHKVLQPAEFLQDIKNLGDKFTKEDLLKVEYKQNLPIDGWSLYAENCWDQIQANKDLDLPTQQTLVARFRCDEIVKESLELFNEKFASSFGEVSWEDSKLSDAETLAETFVQLSTVALGAYDSQASHYNKSVYLSKREGLQKEINLKLNTVFETFCKAAKKVGLAQFRAIFKDKSNKSSFFDKSKSKDQIIVQFKDNMNRFSLIDQSAFNTDEHVKEFESEMAVELEKILSEEKLALRSKFVKKISPLIKNQSLELFATPDKELWDNVLANFETIVNSVLNKYKNSATDGDSYDFRFGLTAEKNKQLADDLKKSAWVSLDQFVHDYLNEDNVTGILKHRFEEAFQYDEHNVPRVWKTEAEIAANYKESSDYALSLLPLFAIAKTSNNLEIIPDYDLHQEDEDEDEDEDHVFAHILTGPQQSKVKSKFLKQIEINYRDATRSIVSNITKIPPFIYLIILILGWNEFMAVLRNPLYLILSILIGTGVFFIHTLNLWGPFNVALNVLIEQAKSYLASILVPEHPHSVSSSQRSTAGKVEEYEMDDLSEKKLD</sequence>
<comment type="caution">
    <text evidence="12">The sequence shown here is derived from an EMBL/GenBank/DDBJ whole genome shotgun (WGS) entry which is preliminary data.</text>
</comment>
<evidence type="ECO:0000313" key="13">
    <source>
        <dbReference type="Proteomes" id="UP000774326"/>
    </source>
</evidence>
<keyword evidence="2 8" id="KW-0547">Nucleotide-binding</keyword>
<dbReference type="AlphaFoldDB" id="A0A9P8TR33"/>
<dbReference type="Pfam" id="PF05879">
    <property type="entry name" value="RHD3_GTPase"/>
    <property type="match status" value="1"/>
</dbReference>
<keyword evidence="7 8" id="KW-0472">Membrane</keyword>
<evidence type="ECO:0000256" key="1">
    <source>
        <dbReference type="ARBA" id="ARBA00022692"/>
    </source>
</evidence>
<evidence type="ECO:0000256" key="4">
    <source>
        <dbReference type="ARBA" id="ARBA00022824"/>
    </source>
</evidence>
<evidence type="ECO:0000256" key="9">
    <source>
        <dbReference type="SAM" id="MobiDB-lite"/>
    </source>
</evidence>
<dbReference type="InterPro" id="IPR046758">
    <property type="entry name" value="Sey1/RHD3-like_3HB"/>
</dbReference>
<keyword evidence="13" id="KW-1185">Reference proteome</keyword>
<dbReference type="InterPro" id="IPR008803">
    <property type="entry name" value="RHD3/Sey1"/>
</dbReference>
<evidence type="ECO:0000256" key="10">
    <source>
        <dbReference type="SAM" id="Phobius"/>
    </source>
</evidence>
<dbReference type="SUPFAM" id="SSF52540">
    <property type="entry name" value="P-loop containing nucleoside triphosphate hydrolases"/>
    <property type="match status" value="1"/>
</dbReference>
<dbReference type="Proteomes" id="UP000774326">
    <property type="component" value="Unassembled WGS sequence"/>
</dbReference>
<dbReference type="GO" id="GO:0005525">
    <property type="term" value="F:GTP binding"/>
    <property type="evidence" value="ECO:0007669"/>
    <property type="project" value="UniProtKB-UniRule"/>
</dbReference>
<evidence type="ECO:0000256" key="7">
    <source>
        <dbReference type="ARBA" id="ARBA00023136"/>
    </source>
</evidence>
<reference evidence="12" key="1">
    <citation type="journal article" date="2021" name="Open Biol.">
        <title>Shared evolutionary footprints suggest mitochondrial oxidative damage underlies multiple complex I losses in fungi.</title>
        <authorList>
            <person name="Schikora-Tamarit M.A."/>
            <person name="Marcet-Houben M."/>
            <person name="Nosek J."/>
            <person name="Gabaldon T."/>
        </authorList>
    </citation>
    <scope>NUCLEOTIDE SEQUENCE</scope>
    <source>
        <strain evidence="12">CBS2887</strain>
    </source>
</reference>
<comment type="similarity">
    <text evidence="8">Belongs to the TRAFAC class dynamin-like GTPase superfamily. GB1/RHD3 GTPase family. RHD3 subfamily.</text>
</comment>
<keyword evidence="6 8" id="KW-0342">GTP-binding</keyword>
<feature type="transmembrane region" description="Helical" evidence="10">
    <location>
        <begin position="700"/>
        <end position="721"/>
    </location>
</feature>
<name>A0A9P8TR33_WICPI</name>
<keyword evidence="3 8" id="KW-0378">Hydrolase</keyword>
<dbReference type="PROSITE" id="PS51715">
    <property type="entry name" value="G_GB1_RHD3"/>
    <property type="match status" value="1"/>
</dbReference>
<proteinExistence type="inferred from homology"/>
<feature type="transmembrane region" description="Helical" evidence="10">
    <location>
        <begin position="676"/>
        <end position="693"/>
    </location>
</feature>
<accession>A0A9P8TR33</accession>
<feature type="topological domain" description="Lumenal" evidence="8">
    <location>
        <begin position="697"/>
        <end position="699"/>
    </location>
</feature>
<feature type="region of interest" description="Disordered" evidence="9">
    <location>
        <begin position="749"/>
        <end position="776"/>
    </location>
</feature>
<evidence type="ECO:0000313" key="12">
    <source>
        <dbReference type="EMBL" id="KAH3687950.1"/>
    </source>
</evidence>
<evidence type="ECO:0000256" key="3">
    <source>
        <dbReference type="ARBA" id="ARBA00022801"/>
    </source>
</evidence>
<evidence type="ECO:0000259" key="11">
    <source>
        <dbReference type="PROSITE" id="PS51715"/>
    </source>
</evidence>
<reference evidence="12" key="2">
    <citation type="submission" date="2021-01" db="EMBL/GenBank/DDBJ databases">
        <authorList>
            <person name="Schikora-Tamarit M.A."/>
        </authorList>
    </citation>
    <scope>NUCLEOTIDE SEQUENCE</scope>
    <source>
        <strain evidence="12">CBS2887</strain>
    </source>
</reference>
<dbReference type="HAMAP" id="MF_03109">
    <property type="entry name" value="Sey1"/>
    <property type="match status" value="1"/>
</dbReference>
<dbReference type="FunFam" id="3.40.50.300:FF:000727">
    <property type="entry name" value="Protein SEY1 homolog"/>
    <property type="match status" value="1"/>
</dbReference>
<dbReference type="Gene3D" id="3.40.50.300">
    <property type="entry name" value="P-loop containing nucleotide triphosphate hydrolases"/>
    <property type="match status" value="1"/>
</dbReference>
<dbReference type="Pfam" id="PF20428">
    <property type="entry name" value="Sey1_3HB"/>
    <property type="match status" value="1"/>
</dbReference>
<dbReference type="GO" id="GO:0003924">
    <property type="term" value="F:GTPase activity"/>
    <property type="evidence" value="ECO:0007669"/>
    <property type="project" value="UniProtKB-UniRule"/>
</dbReference>
<dbReference type="GO" id="GO:0005789">
    <property type="term" value="C:endoplasmic reticulum membrane"/>
    <property type="evidence" value="ECO:0007669"/>
    <property type="project" value="UniProtKB-SubCell"/>
</dbReference>
<comment type="subcellular location">
    <subcellularLocation>
        <location evidence="8">Endoplasmic reticulum membrane</location>
        <topology evidence="8">Multi-pass membrane protein</topology>
    </subcellularLocation>
    <text evidence="8">Enriched in the cortical ER. Concentrated in punctae along the ER tubules.</text>
</comment>
<evidence type="ECO:0000256" key="6">
    <source>
        <dbReference type="ARBA" id="ARBA00023134"/>
    </source>
</evidence>
<evidence type="ECO:0000256" key="5">
    <source>
        <dbReference type="ARBA" id="ARBA00022989"/>
    </source>
</evidence>
<keyword evidence="1 8" id="KW-0812">Transmembrane</keyword>
<dbReference type="EMBL" id="JAEUBG010000592">
    <property type="protein sequence ID" value="KAH3687950.1"/>
    <property type="molecule type" value="Genomic_DNA"/>
</dbReference>
<dbReference type="OrthoDB" id="1597724at2759"/>
<feature type="topological domain" description="Cytoplasmic" evidence="8">
    <location>
        <begin position="1"/>
        <end position="675"/>
    </location>
</feature>
<dbReference type="InterPro" id="IPR030386">
    <property type="entry name" value="G_GB1_RHD3_dom"/>
</dbReference>
<dbReference type="InterPro" id="IPR027417">
    <property type="entry name" value="P-loop_NTPase"/>
</dbReference>
<organism evidence="12 13">
    <name type="scientific">Wickerhamomyces pijperi</name>
    <name type="common">Yeast</name>
    <name type="synonym">Pichia pijperi</name>
    <dbReference type="NCBI Taxonomy" id="599730"/>
    <lineage>
        <taxon>Eukaryota</taxon>
        <taxon>Fungi</taxon>
        <taxon>Dikarya</taxon>
        <taxon>Ascomycota</taxon>
        <taxon>Saccharomycotina</taxon>
        <taxon>Saccharomycetes</taxon>
        <taxon>Phaffomycetales</taxon>
        <taxon>Wickerhamomycetaceae</taxon>
        <taxon>Wickerhamomyces</taxon>
    </lineage>
</organism>
<keyword evidence="4 8" id="KW-0256">Endoplasmic reticulum</keyword>
<dbReference type="GO" id="GO:0016320">
    <property type="term" value="P:endoplasmic reticulum membrane fusion"/>
    <property type="evidence" value="ECO:0007669"/>
    <property type="project" value="TreeGrafter"/>
</dbReference>